<accession>A0ABN7TRJ0</accession>
<dbReference type="EMBL" id="CAJVCE010000018">
    <property type="protein sequence ID" value="CAG7652777.1"/>
    <property type="molecule type" value="Genomic_DNA"/>
</dbReference>
<proteinExistence type="predicted"/>
<comment type="caution">
    <text evidence="1">The sequence shown here is derived from an EMBL/GenBank/DDBJ whole genome shotgun (WGS) entry which is preliminary data.</text>
</comment>
<gene>
    <name evidence="1" type="ORF">PAECIP111802_05334</name>
</gene>
<protein>
    <submittedName>
        <fullName evidence="1">Uncharacterized protein</fullName>
    </submittedName>
</protein>
<evidence type="ECO:0000313" key="2">
    <source>
        <dbReference type="Proteomes" id="UP000730618"/>
    </source>
</evidence>
<name>A0ABN7TRJ0_9BACL</name>
<dbReference type="Proteomes" id="UP000730618">
    <property type="component" value="Unassembled WGS sequence"/>
</dbReference>
<evidence type="ECO:0000313" key="1">
    <source>
        <dbReference type="EMBL" id="CAG7652777.1"/>
    </source>
</evidence>
<keyword evidence="2" id="KW-1185">Reference proteome</keyword>
<organism evidence="1 2">
    <name type="scientific">Paenibacillus allorhizosphaerae</name>
    <dbReference type="NCBI Taxonomy" id="2849866"/>
    <lineage>
        <taxon>Bacteria</taxon>
        <taxon>Bacillati</taxon>
        <taxon>Bacillota</taxon>
        <taxon>Bacilli</taxon>
        <taxon>Bacillales</taxon>
        <taxon>Paenibacillaceae</taxon>
        <taxon>Paenibacillus</taxon>
    </lineage>
</organism>
<sequence>MWNIIIKCILRNMETCWYPVKAIGTYNKSENLGDICDEIR</sequence>
<reference evidence="1 2" key="1">
    <citation type="submission" date="2021-06" db="EMBL/GenBank/DDBJ databases">
        <authorList>
            <person name="Criscuolo A."/>
        </authorList>
    </citation>
    <scope>NUCLEOTIDE SEQUENCE [LARGE SCALE GENOMIC DNA]</scope>
    <source>
        <strain evidence="2">CIP 111802</strain>
    </source>
</reference>